<comment type="caution">
    <text evidence="3">The sequence shown here is derived from an EMBL/GenBank/DDBJ whole genome shotgun (WGS) entry which is preliminary data.</text>
</comment>
<keyword evidence="4" id="KW-1185">Reference proteome</keyword>
<evidence type="ECO:0000259" key="2">
    <source>
        <dbReference type="PROSITE" id="PS51168"/>
    </source>
</evidence>
<dbReference type="InterPro" id="IPR036979">
    <property type="entry name" value="CM_dom_sf"/>
</dbReference>
<dbReference type="InterPro" id="IPR002701">
    <property type="entry name" value="CM_II_prokaryot"/>
</dbReference>
<dbReference type="InterPro" id="IPR036263">
    <property type="entry name" value="Chorismate_II_sf"/>
</dbReference>
<dbReference type="Proteomes" id="UP001596484">
    <property type="component" value="Unassembled WGS sequence"/>
</dbReference>
<organism evidence="3 4">
    <name type="scientific">Rhodococcus daqingensis</name>
    <dbReference type="NCBI Taxonomy" id="2479363"/>
    <lineage>
        <taxon>Bacteria</taxon>
        <taxon>Bacillati</taxon>
        <taxon>Actinomycetota</taxon>
        <taxon>Actinomycetes</taxon>
        <taxon>Mycobacteriales</taxon>
        <taxon>Nocardiaceae</taxon>
        <taxon>Rhodococcus</taxon>
    </lineage>
</organism>
<dbReference type="PROSITE" id="PS51168">
    <property type="entry name" value="CHORISMATE_MUT_2"/>
    <property type="match status" value="1"/>
</dbReference>
<dbReference type="PANTHER" id="PTHR38041">
    <property type="entry name" value="CHORISMATE MUTASE"/>
    <property type="match status" value="1"/>
</dbReference>
<dbReference type="Pfam" id="PF01817">
    <property type="entry name" value="CM_2"/>
    <property type="match status" value="1"/>
</dbReference>
<dbReference type="PANTHER" id="PTHR38041:SF1">
    <property type="entry name" value="CHORISMATE MUTASE"/>
    <property type="match status" value="1"/>
</dbReference>
<gene>
    <name evidence="3" type="ORF">ACFQS9_18315</name>
</gene>
<evidence type="ECO:0000313" key="3">
    <source>
        <dbReference type="EMBL" id="MFC7449855.1"/>
    </source>
</evidence>
<evidence type="ECO:0000256" key="1">
    <source>
        <dbReference type="ARBA" id="ARBA00023235"/>
    </source>
</evidence>
<protein>
    <submittedName>
        <fullName evidence="3">Chorismate mutase family protein</fullName>
    </submittedName>
</protein>
<reference evidence="4" key="1">
    <citation type="journal article" date="2019" name="Int. J. Syst. Evol. Microbiol.">
        <title>The Global Catalogue of Microorganisms (GCM) 10K type strain sequencing project: providing services to taxonomists for standard genome sequencing and annotation.</title>
        <authorList>
            <consortium name="The Broad Institute Genomics Platform"/>
            <consortium name="The Broad Institute Genome Sequencing Center for Infectious Disease"/>
            <person name="Wu L."/>
            <person name="Ma J."/>
        </authorList>
    </citation>
    <scope>NUCLEOTIDE SEQUENCE [LARGE SCALE GENOMIC DNA]</scope>
    <source>
        <strain evidence="4">ICMP 19430</strain>
    </source>
</reference>
<dbReference type="SMART" id="SM00830">
    <property type="entry name" value="CM_2"/>
    <property type="match status" value="1"/>
</dbReference>
<keyword evidence="1" id="KW-0413">Isomerase</keyword>
<dbReference type="RefSeq" id="WP_378407250.1">
    <property type="nucleotide sequence ID" value="NZ_JBHTCS010000022.1"/>
</dbReference>
<dbReference type="EMBL" id="JBHTCS010000022">
    <property type="protein sequence ID" value="MFC7449855.1"/>
    <property type="molecule type" value="Genomic_DNA"/>
</dbReference>
<dbReference type="InterPro" id="IPR051331">
    <property type="entry name" value="Chorismate_mutase-related"/>
</dbReference>
<dbReference type="Gene3D" id="1.20.59.10">
    <property type="entry name" value="Chorismate mutase"/>
    <property type="match status" value="1"/>
</dbReference>
<dbReference type="NCBIfam" id="TIGR01803">
    <property type="entry name" value="CM-like"/>
    <property type="match status" value="1"/>
</dbReference>
<evidence type="ECO:0000313" key="4">
    <source>
        <dbReference type="Proteomes" id="UP001596484"/>
    </source>
</evidence>
<accession>A0ABW2S1G7</accession>
<proteinExistence type="predicted"/>
<sequence length="114" mass="12740">MRELADRAAAREKADPDTLETLRADLDRIDAEFLGALGARVDVCRSIAYYKREHGVPMMQPHRIGVVQQRASRYAEANGLDLTFMKRLYDLIIGETCRIEDLIIDADTSDGSAA</sequence>
<dbReference type="SUPFAM" id="SSF48600">
    <property type="entry name" value="Chorismate mutase II"/>
    <property type="match status" value="1"/>
</dbReference>
<dbReference type="InterPro" id="IPR008241">
    <property type="entry name" value="Isochorismate_pyruvate-lyase"/>
</dbReference>
<feature type="domain" description="Chorismate mutase" evidence="2">
    <location>
        <begin position="13"/>
        <end position="104"/>
    </location>
</feature>
<name>A0ABW2S1G7_9NOCA</name>